<reference evidence="2 3" key="1">
    <citation type="journal article" date="2013" name="Genome Biol.">
        <title>The genome sequence of the most widely cultivated cacao type and its use to identify candidate genes regulating pod color.</title>
        <authorList>
            <person name="Motamayor J.C."/>
            <person name="Mockaitis K."/>
            <person name="Schmutz J."/>
            <person name="Haiminen N."/>
            <person name="Iii D.L."/>
            <person name="Cornejo O."/>
            <person name="Findley S.D."/>
            <person name="Zheng P."/>
            <person name="Utro F."/>
            <person name="Royaert S."/>
            <person name="Saski C."/>
            <person name="Jenkins J."/>
            <person name="Podicheti R."/>
            <person name="Zhao M."/>
            <person name="Scheffler B.E."/>
            <person name="Stack J.C."/>
            <person name="Feltus F.A."/>
            <person name="Mustiga G.M."/>
            <person name="Amores F."/>
            <person name="Phillips W."/>
            <person name="Marelli J.P."/>
            <person name="May G.D."/>
            <person name="Shapiro H."/>
            <person name="Ma J."/>
            <person name="Bustamante C.D."/>
            <person name="Schnell R.J."/>
            <person name="Main D."/>
            <person name="Gilbert D."/>
            <person name="Parida L."/>
            <person name="Kuhn D.N."/>
        </authorList>
    </citation>
    <scope>NUCLEOTIDE SEQUENCE [LARGE SCALE GENOMIC DNA]</scope>
    <source>
        <strain evidence="3">cv. Matina 1-6</strain>
    </source>
</reference>
<evidence type="ECO:0000313" key="3">
    <source>
        <dbReference type="Proteomes" id="UP000026915"/>
    </source>
</evidence>
<keyword evidence="1" id="KW-0812">Transmembrane</keyword>
<proteinExistence type="predicted"/>
<keyword evidence="3" id="KW-1185">Reference proteome</keyword>
<dbReference type="Gramene" id="EOX99669">
    <property type="protein sequence ID" value="EOX99669"/>
    <property type="gene ID" value="TCM_008417"/>
</dbReference>
<keyword evidence="1" id="KW-1133">Transmembrane helix</keyword>
<feature type="transmembrane region" description="Helical" evidence="1">
    <location>
        <begin position="76"/>
        <end position="104"/>
    </location>
</feature>
<protein>
    <submittedName>
        <fullName evidence="2">Uncharacterized protein</fullName>
    </submittedName>
</protein>
<dbReference type="Proteomes" id="UP000026915">
    <property type="component" value="Chromosome 2"/>
</dbReference>
<sequence length="114" mass="12884">MTIHGRGRWWSWQAKETSTNKKATPVKAISVCFLLEENCFVLWFWMLSYRMYIAVLGGTGTMLIQCNDSSVAMGPIIFVVSIIKFSLFPGSLLPIVVAVVIRFLTYKFSLVRGV</sequence>
<dbReference type="InParanoid" id="A0A061E3W4"/>
<organism evidence="2 3">
    <name type="scientific">Theobroma cacao</name>
    <name type="common">Cacao</name>
    <name type="synonym">Cocoa</name>
    <dbReference type="NCBI Taxonomy" id="3641"/>
    <lineage>
        <taxon>Eukaryota</taxon>
        <taxon>Viridiplantae</taxon>
        <taxon>Streptophyta</taxon>
        <taxon>Embryophyta</taxon>
        <taxon>Tracheophyta</taxon>
        <taxon>Spermatophyta</taxon>
        <taxon>Magnoliopsida</taxon>
        <taxon>eudicotyledons</taxon>
        <taxon>Gunneridae</taxon>
        <taxon>Pentapetalae</taxon>
        <taxon>rosids</taxon>
        <taxon>malvids</taxon>
        <taxon>Malvales</taxon>
        <taxon>Malvaceae</taxon>
        <taxon>Byttnerioideae</taxon>
        <taxon>Theobroma</taxon>
    </lineage>
</organism>
<dbReference type="HOGENOM" id="CLU_2125556_0_0_1"/>
<accession>A0A061E3W4</accession>
<feature type="transmembrane region" description="Helical" evidence="1">
    <location>
        <begin position="43"/>
        <end position="64"/>
    </location>
</feature>
<evidence type="ECO:0000313" key="2">
    <source>
        <dbReference type="EMBL" id="EOX99669.1"/>
    </source>
</evidence>
<name>A0A061E3W4_THECC</name>
<evidence type="ECO:0000256" key="1">
    <source>
        <dbReference type="SAM" id="Phobius"/>
    </source>
</evidence>
<gene>
    <name evidence="2" type="ORF">TCM_008417</name>
</gene>
<keyword evidence="1" id="KW-0472">Membrane</keyword>
<dbReference type="EMBL" id="CM001880">
    <property type="protein sequence ID" value="EOX99669.1"/>
    <property type="molecule type" value="Genomic_DNA"/>
</dbReference>
<dbReference type="AlphaFoldDB" id="A0A061E3W4"/>